<accession>A0A495JNA7</accession>
<reference evidence="2 3" key="1">
    <citation type="submission" date="2018-10" db="EMBL/GenBank/DDBJ databases">
        <title>Sequencing the genomes of 1000 actinobacteria strains.</title>
        <authorList>
            <person name="Klenk H.-P."/>
        </authorList>
    </citation>
    <scope>NUCLEOTIDE SEQUENCE [LARGE SCALE GENOMIC DNA]</scope>
    <source>
        <strain evidence="2 3">DSM 45175</strain>
    </source>
</reference>
<protein>
    <submittedName>
        <fullName evidence="2">Uncharacterized protein</fullName>
    </submittedName>
</protein>
<feature type="chain" id="PRO_5038503782" evidence="1">
    <location>
        <begin position="21"/>
        <end position="165"/>
    </location>
</feature>
<keyword evidence="3" id="KW-1185">Reference proteome</keyword>
<proteinExistence type="predicted"/>
<name>A0A495JNA7_9ACTN</name>
<comment type="caution">
    <text evidence="2">The sequence shown here is derived from an EMBL/GenBank/DDBJ whole genome shotgun (WGS) entry which is preliminary data.</text>
</comment>
<dbReference type="AlphaFoldDB" id="A0A495JNA7"/>
<keyword evidence="1" id="KW-0732">Signal</keyword>
<dbReference type="EMBL" id="RBKT01000001">
    <property type="protein sequence ID" value="RKR89854.1"/>
    <property type="molecule type" value="Genomic_DNA"/>
</dbReference>
<gene>
    <name evidence="2" type="ORF">BDK92_4213</name>
</gene>
<feature type="signal peptide" evidence="1">
    <location>
        <begin position="1"/>
        <end position="20"/>
    </location>
</feature>
<sequence>MHALVLALALLALVCLPALVAAMICADELVHWLAAEWDAHRVRRREQRALDHLERALRAETGFGGFDPAELDRPGGPAIEQVAADLRRLGGERLGPQQRSRSGHGDLLRAYDDRLRLASRYLGVAEHLADLDGLDREIERVRVEGELEAAGLMLHQAGRRPYPEW</sequence>
<evidence type="ECO:0000313" key="2">
    <source>
        <dbReference type="EMBL" id="RKR89854.1"/>
    </source>
</evidence>
<dbReference type="Proteomes" id="UP000277671">
    <property type="component" value="Unassembled WGS sequence"/>
</dbReference>
<organism evidence="2 3">
    <name type="scientific">Micromonospora pisi</name>
    <dbReference type="NCBI Taxonomy" id="589240"/>
    <lineage>
        <taxon>Bacteria</taxon>
        <taxon>Bacillati</taxon>
        <taxon>Actinomycetota</taxon>
        <taxon>Actinomycetes</taxon>
        <taxon>Micromonosporales</taxon>
        <taxon>Micromonosporaceae</taxon>
        <taxon>Micromonospora</taxon>
    </lineage>
</organism>
<evidence type="ECO:0000256" key="1">
    <source>
        <dbReference type="SAM" id="SignalP"/>
    </source>
</evidence>
<evidence type="ECO:0000313" key="3">
    <source>
        <dbReference type="Proteomes" id="UP000277671"/>
    </source>
</evidence>